<dbReference type="Proteomes" id="UP001239994">
    <property type="component" value="Unassembled WGS sequence"/>
</dbReference>
<feature type="compositionally biased region" description="Polar residues" evidence="18">
    <location>
        <begin position="1831"/>
        <end position="1846"/>
    </location>
</feature>
<dbReference type="SUPFAM" id="SSF53822">
    <property type="entry name" value="Periplasmic binding protein-like I"/>
    <property type="match status" value="1"/>
</dbReference>
<feature type="transmembrane region" description="Helical" evidence="19">
    <location>
        <begin position="26"/>
        <end position="46"/>
    </location>
</feature>
<evidence type="ECO:0000256" key="18">
    <source>
        <dbReference type="SAM" id="MobiDB-lite"/>
    </source>
</evidence>
<dbReference type="FunFam" id="3.40.50.2300:FF:000114">
    <property type="entry name" value="Guanylate cyclase"/>
    <property type="match status" value="1"/>
</dbReference>
<evidence type="ECO:0000256" key="11">
    <source>
        <dbReference type="ARBA" id="ARBA00023224"/>
    </source>
</evidence>
<keyword evidence="5 19" id="KW-0812">Transmembrane</keyword>
<dbReference type="PANTHER" id="PTHR10614">
    <property type="entry name" value="INSULIN RECEPTOR SUBSTRATE"/>
    <property type="match status" value="1"/>
</dbReference>
<feature type="region of interest" description="Disordered" evidence="18">
    <location>
        <begin position="1108"/>
        <end position="1178"/>
    </location>
</feature>
<dbReference type="SMART" id="SM00044">
    <property type="entry name" value="CYCc"/>
    <property type="match status" value="1"/>
</dbReference>
<dbReference type="InterPro" id="IPR039011">
    <property type="entry name" value="IRS"/>
</dbReference>
<evidence type="ECO:0000256" key="16">
    <source>
        <dbReference type="RuleBase" id="RU000405"/>
    </source>
</evidence>
<evidence type="ECO:0000256" key="9">
    <source>
        <dbReference type="ARBA" id="ARBA00023136"/>
    </source>
</evidence>
<dbReference type="SMART" id="SM00310">
    <property type="entry name" value="PTBI"/>
    <property type="match status" value="1"/>
</dbReference>
<dbReference type="Gene3D" id="2.30.29.30">
    <property type="entry name" value="Pleckstrin-homology domain (PH domain)/Phosphotyrosine-binding domain (PTB)"/>
    <property type="match status" value="2"/>
</dbReference>
<dbReference type="FunFam" id="3.30.70.1230:FF:000013">
    <property type="entry name" value="Guanylate cyclase"/>
    <property type="match status" value="1"/>
</dbReference>
<dbReference type="Gene3D" id="3.40.50.2300">
    <property type="match status" value="2"/>
</dbReference>
<feature type="compositionally biased region" description="Polar residues" evidence="18">
    <location>
        <begin position="2318"/>
        <end position="2328"/>
    </location>
</feature>
<evidence type="ECO:0000256" key="13">
    <source>
        <dbReference type="ARBA" id="ARBA00023273"/>
    </source>
</evidence>
<dbReference type="CDD" id="cd01257">
    <property type="entry name" value="PH_IRS"/>
    <property type="match status" value="1"/>
</dbReference>
<dbReference type="GO" id="GO:0043548">
    <property type="term" value="F:phosphatidylinositol 3-kinase binding"/>
    <property type="evidence" value="ECO:0007669"/>
    <property type="project" value="TreeGrafter"/>
</dbReference>
<dbReference type="GO" id="GO:0005886">
    <property type="term" value="C:plasma membrane"/>
    <property type="evidence" value="ECO:0007669"/>
    <property type="project" value="TreeGrafter"/>
</dbReference>
<dbReference type="PROSITE" id="PS51419">
    <property type="entry name" value="RAB"/>
    <property type="match status" value="1"/>
</dbReference>
<dbReference type="SMART" id="SM00173">
    <property type="entry name" value="RAS"/>
    <property type="match status" value="1"/>
</dbReference>
<dbReference type="Gene3D" id="3.30.70.1230">
    <property type="entry name" value="Nucleotide cyclase"/>
    <property type="match status" value="1"/>
</dbReference>
<dbReference type="PROSITE" id="PS50003">
    <property type="entry name" value="PH_DOMAIN"/>
    <property type="match status" value="1"/>
</dbReference>
<evidence type="ECO:0000256" key="6">
    <source>
        <dbReference type="ARBA" id="ARBA00022729"/>
    </source>
</evidence>
<evidence type="ECO:0000256" key="1">
    <source>
        <dbReference type="ARBA" id="ARBA00001436"/>
    </source>
</evidence>
<dbReference type="GO" id="GO:0035556">
    <property type="term" value="P:intracellular signal transduction"/>
    <property type="evidence" value="ECO:0007669"/>
    <property type="project" value="InterPro"/>
</dbReference>
<feature type="compositionally biased region" description="Low complexity" evidence="18">
    <location>
        <begin position="1584"/>
        <end position="1597"/>
    </location>
</feature>
<feature type="region of interest" description="Disordered" evidence="18">
    <location>
        <begin position="1829"/>
        <end position="1870"/>
    </location>
</feature>
<feature type="region of interest" description="Disordered" evidence="18">
    <location>
        <begin position="1584"/>
        <end position="1622"/>
    </location>
</feature>
<feature type="compositionally biased region" description="Low complexity" evidence="18">
    <location>
        <begin position="1731"/>
        <end position="1754"/>
    </location>
</feature>
<feature type="compositionally biased region" description="Polar residues" evidence="18">
    <location>
        <begin position="1129"/>
        <end position="1145"/>
    </location>
</feature>
<dbReference type="Pfam" id="PF00211">
    <property type="entry name" value="Guanylate_cyc"/>
    <property type="match status" value="1"/>
</dbReference>
<dbReference type="PROSITE" id="PS50125">
    <property type="entry name" value="GUANYLATE_CYCLASE_2"/>
    <property type="match status" value="1"/>
</dbReference>
<dbReference type="Gene3D" id="1.10.510.10">
    <property type="entry name" value="Transferase(Phosphotransferase) domain 1"/>
    <property type="match status" value="1"/>
</dbReference>
<comment type="subcellular location">
    <subcellularLocation>
        <location evidence="2">Cell projection</location>
    </subcellularLocation>
    <subcellularLocation>
        <location evidence="15">Endomembrane system</location>
        <topology evidence="15">Single-pass type I membrane protein</topology>
    </subcellularLocation>
</comment>
<feature type="domain" description="Guanylate cyclase" evidence="21">
    <location>
        <begin position="922"/>
        <end position="1052"/>
    </location>
</feature>
<dbReference type="InterPro" id="IPR001849">
    <property type="entry name" value="PH_domain"/>
</dbReference>
<dbReference type="CDD" id="cd07302">
    <property type="entry name" value="CHD"/>
    <property type="match status" value="1"/>
</dbReference>
<keyword evidence="11" id="KW-0807">Transducer</keyword>
<gene>
    <name evidence="23" type="ORF">P4O66_000930</name>
</gene>
<dbReference type="Pfam" id="PF07701">
    <property type="entry name" value="HNOBA"/>
    <property type="match status" value="1"/>
</dbReference>
<name>A0AAD8ZF82_9TELE</name>
<dbReference type="SUPFAM" id="SSF50729">
    <property type="entry name" value="PH domain-like"/>
    <property type="match status" value="2"/>
</dbReference>
<dbReference type="InterPro" id="IPR018297">
    <property type="entry name" value="A/G_cyclase_CS"/>
</dbReference>
<dbReference type="InterPro" id="IPR011645">
    <property type="entry name" value="HNOB_dom_associated"/>
</dbReference>
<evidence type="ECO:0000259" key="20">
    <source>
        <dbReference type="PROSITE" id="PS50003"/>
    </source>
</evidence>
<dbReference type="Pfam" id="PF01094">
    <property type="entry name" value="ANF_receptor"/>
    <property type="match status" value="1"/>
</dbReference>
<evidence type="ECO:0000256" key="4">
    <source>
        <dbReference type="ARBA" id="ARBA00022553"/>
    </source>
</evidence>
<evidence type="ECO:0000256" key="2">
    <source>
        <dbReference type="ARBA" id="ARBA00004316"/>
    </source>
</evidence>
<dbReference type="Pfam" id="PF02174">
    <property type="entry name" value="IRS"/>
    <property type="match status" value="1"/>
</dbReference>
<feature type="region of interest" description="Disordered" evidence="18">
    <location>
        <begin position="1672"/>
        <end position="1703"/>
    </location>
</feature>
<dbReference type="GO" id="GO:0003924">
    <property type="term" value="F:GTPase activity"/>
    <property type="evidence" value="ECO:0007669"/>
    <property type="project" value="InterPro"/>
</dbReference>
<dbReference type="InterPro" id="IPR029787">
    <property type="entry name" value="Nucleotide_cyclase"/>
</dbReference>
<dbReference type="Pfam" id="PF00071">
    <property type="entry name" value="Ras"/>
    <property type="match status" value="1"/>
</dbReference>
<feature type="region of interest" description="Disordered" evidence="18">
    <location>
        <begin position="2309"/>
        <end position="2328"/>
    </location>
</feature>
<dbReference type="GO" id="GO:0005525">
    <property type="term" value="F:GTP binding"/>
    <property type="evidence" value="ECO:0007669"/>
    <property type="project" value="InterPro"/>
</dbReference>
<organism evidence="23 24">
    <name type="scientific">Electrophorus voltai</name>
    <dbReference type="NCBI Taxonomy" id="2609070"/>
    <lineage>
        <taxon>Eukaryota</taxon>
        <taxon>Metazoa</taxon>
        <taxon>Chordata</taxon>
        <taxon>Craniata</taxon>
        <taxon>Vertebrata</taxon>
        <taxon>Euteleostomi</taxon>
        <taxon>Actinopterygii</taxon>
        <taxon>Neopterygii</taxon>
        <taxon>Teleostei</taxon>
        <taxon>Ostariophysi</taxon>
        <taxon>Gymnotiformes</taxon>
        <taxon>Gymnotoidei</taxon>
        <taxon>Gymnotidae</taxon>
        <taxon>Electrophorus</taxon>
    </lineage>
</organism>
<dbReference type="Gene3D" id="3.40.50.300">
    <property type="entry name" value="P-loop containing nucleotide triphosphate hydrolases"/>
    <property type="match status" value="1"/>
</dbReference>
<dbReference type="SUPFAM" id="SSF55073">
    <property type="entry name" value="Nucleotide cyclase"/>
    <property type="match status" value="1"/>
</dbReference>
<dbReference type="InterPro" id="IPR001806">
    <property type="entry name" value="Small_GTPase"/>
</dbReference>
<sequence>MNFFGGMTPTFFFCVAMLLNSREHELKILIVQSTVGALLCFVIGVIRPTAALRLVEKDPDAAAPLSGRTVPVWDDAEGLYCQEQINRSIYWADGYVLVFSITDLHSYHTIQPLYQHVRRIHPSGNIPIILVGNKSDLLRARQVPAHEGEALAAELGGPYFEASARENHEGVRAAFMHLCQEVSRALGGGNGEKRKGGLHLARPKSPNMQELKRRFRQVLSSKHCNVSSCSTVSLWASIILLCLILPTSTAVIFRVGVAGPWSCDPLFAKAYPSEAAQLAVNRINRDPTLSSAAYFDYVVLEEDCETSQALSHFFAYYTQASALVGPVNPGICDAAFLAGKGWYTAVFAWSCMAYELDNGRSHAAFTGTMPSPARVLLRLIRHFRWAHVGIVSSGDNIWRETARTLADALRSHGVPVGIVASVGGDLASMRKTLADVKKLEHLRMVILCMHSVFVGGTSQKMLLETAYDMQMTDGSLVFVPYDTLQYSLPYPEPPRLAHYGNGSKAMRAYDAVLTLTAESPQQFSFYQAYAEAQEHGELPKDVQPHQVSPLFGTIYSSVLFVAHAVQSLRASQERWSGHNLARHSRNLAIRGFSHPIRTTDSGSAMLDYVVLDTDGFSWELKPCYRIEMEADTVHFLGRHIHFPPQGPPGMDSDCWFAPGILCGGGMDLFYVIISVLGVYLLIFFLIACIYFIRRRINQIRLIQGPSKILLTLSDVTFISPSLSNKKLSLDESKTSDTRKSSSECSLPPATYENSNICIHEGDWAWLKRLPNGNFESISPRTSDMFELMKDMRHENVNPFMGFFHDCGVFAIMTECCSRGSLEDLLLNDNVKLDWMFKSSLLLDLIKFKNINKGKKTNIIDSMLRMLEQYSSNLEELIRERTEELEVEKQKTEKLLTQMLPPSVAEALKMGTTVEPECFDSVTVYFSDIVGFTTISANSEPIEVVDLLNDLYTLFDAIISNHDVYKVETIGDAYMVASGLPVPNGTRHAAEVANMALDILSTVGTFKMRHMPDVPVRIRIGLHTGPCVAGVVGLTMPRYCLFGDTVTTASRMETTGMPYRIHVHSSTVQILLELKAGYKLQLRARTELKGKGVEETYWLIGRDGFTKPLPIPPEVKSGSGAPFHQHLPPSDQQTAQPKGLQQQQCRYQAPQHFDNENHQESPSSVKPAHEHVAATSSHTQATSVATAVAVNAGAAAADGVGDIKKCGYLRKQKHGHKRFFVLRSSSHLGPGRLEYYDSEKKFRSSLRSAAAVSSGVSSAGAAATASPSKRVIYLYQCFTVNKRADSKNKHLIALYTKDEYFAIVAENEQEQEDWYTALSELMGEGKKGHMDADELDDGYGTVTPGTVFKEVWQVNVKPKGLGQTKNLTGVYRLCLSAKTIHLVKLNSETPCVNLQLMNIRRCGHSESFFFIEVGRSSSIGPGELWMQVDDSVVAQNMHETILETMKALKAFTEFRPRSKSQSSGSNPMPFITMRRHLGNLPPSQTGLQRRSRTESVVGTPPSSKSSGASGYRFRTSSEGEGTMNRPFRSVTGSLIHLNAARANLGRQDSSGGATNRYVRAPPSAATYHARSASLPVSHFPATTSPVSVSSSSGHGSVTDTITRPSSASICGSPSDGGFNSSDEYGSSPGDFRYFRVRSNTPDSLSNTPPIREEHCLRDYMAMGWNRDMSGCSGGEVAHDESAEEDSRTGSLRRRTPSFSRQVGSGSAGCVAVYQKMTQTNFLLDEAAAEGSALGSSSQATSTSSSLRSEYSSSSEHSQDRPPLVRAPDSFKDDGYMPMMAGVVPSQRDADYMPMQPSTLLSATPPKQSTASPSSRYVDSQGYMMMLPGGGSRTDSSAPASPHISSRAVNRRGTGHPEKGEYMDMSKSRPMAGGHKLSNDAYYTLTTPETLKSSSSYFSLPRSYKAPARDRTEHDEYVPMSSPAKPACDPTTSTCEYDGTPPPGFAPQHNGCSDELVTDPRVARPNRLLLSRRSCHGEGRPSSPGEYINIEFGEQALQPACPITIEDSIPVPSVSRACHHSPLPQEYMSIEVDGLPPKSQSPRPSLVAPWNPPTYVQPSASSSSRHDGVTVGRPDDYTEMSFRRREESQSPSAMLQHLCVLEQCYPSSTPRAEPKVIRADPQGRRRHSSETFVTLATVAGGDGADVGVPVPSSDPQAAGSKWQGSPSFDTMWMCVDSTAAGEPAGFCLDQAEASVSSLRTERTVEHQNGINYIALDLKEDLLPGSTHDAHPSSPSSLPLPENRAYTSIDYTKPEGIAAATKVPISSTWSVVPRKAPVTQCSMMERTKYDECSALSIITDCTERVHGVPGTVGTANRVRGNPSTSGWKSRP</sequence>
<evidence type="ECO:0000313" key="24">
    <source>
        <dbReference type="Proteomes" id="UP001239994"/>
    </source>
</evidence>
<dbReference type="PROSITE" id="PS51064">
    <property type="entry name" value="IRS_PTB"/>
    <property type="match status" value="1"/>
</dbReference>
<dbReference type="InterPro" id="IPR011009">
    <property type="entry name" value="Kinase-like_dom_sf"/>
</dbReference>
<dbReference type="SMART" id="SM00233">
    <property type="entry name" value="PH"/>
    <property type="match status" value="1"/>
</dbReference>
<feature type="compositionally biased region" description="Polar residues" evidence="18">
    <location>
        <begin position="1794"/>
        <end position="1816"/>
    </location>
</feature>
<dbReference type="InterPro" id="IPR028082">
    <property type="entry name" value="Peripla_BP_I"/>
</dbReference>
<dbReference type="InterPro" id="IPR002404">
    <property type="entry name" value="IRS_PTB"/>
</dbReference>
<dbReference type="PANTHER" id="PTHR10614:SF2">
    <property type="entry name" value="INSULIN RECEPTOR SUBSTRATE 4"/>
    <property type="match status" value="1"/>
</dbReference>
<keyword evidence="17" id="KW-0175">Coiled coil</keyword>
<feature type="region of interest" description="Disordered" evidence="18">
    <location>
        <begin position="2034"/>
        <end position="2071"/>
    </location>
</feature>
<reference evidence="23" key="1">
    <citation type="submission" date="2023-03" db="EMBL/GenBank/DDBJ databases">
        <title>Electrophorus voltai genome.</title>
        <authorList>
            <person name="Bian C."/>
        </authorList>
    </citation>
    <scope>NUCLEOTIDE SEQUENCE</scope>
    <source>
        <strain evidence="23">CB-2022</strain>
        <tissue evidence="23">Muscle</tissue>
    </source>
</reference>
<comment type="similarity">
    <text evidence="16">Belongs to the adenylyl cyclase class-4/guanylyl cyclase family.</text>
</comment>
<accession>A0AAD8ZF82</accession>
<feature type="compositionally biased region" description="Polar residues" evidence="18">
    <location>
        <begin position="2052"/>
        <end position="2061"/>
    </location>
</feature>
<dbReference type="SUPFAM" id="SSF52540">
    <property type="entry name" value="P-loop containing nucleoside triphosphate hydrolases"/>
    <property type="match status" value="1"/>
</dbReference>
<evidence type="ECO:0000256" key="10">
    <source>
        <dbReference type="ARBA" id="ARBA00023157"/>
    </source>
</evidence>
<dbReference type="EC" id="4.6.1.2" evidence="3"/>
<feature type="coiled-coil region" evidence="17">
    <location>
        <begin position="859"/>
        <end position="890"/>
    </location>
</feature>
<feature type="region of interest" description="Disordered" evidence="18">
    <location>
        <begin position="1475"/>
        <end position="1526"/>
    </location>
</feature>
<dbReference type="SUPFAM" id="SSF56112">
    <property type="entry name" value="Protein kinase-like (PK-like)"/>
    <property type="match status" value="1"/>
</dbReference>
<dbReference type="FunFam" id="2.30.29.30:FF:000409">
    <property type="entry name" value="Insulin receptor substrate 2-B"/>
    <property type="match status" value="1"/>
</dbReference>
<dbReference type="GO" id="GO:0042995">
    <property type="term" value="C:cell projection"/>
    <property type="evidence" value="ECO:0007669"/>
    <property type="project" value="UniProtKB-SubCell"/>
</dbReference>
<keyword evidence="6" id="KW-0732">Signal</keyword>
<keyword evidence="8 19" id="KW-1133">Transmembrane helix</keyword>
<keyword evidence="10" id="KW-1015">Disulfide bond</keyword>
<feature type="compositionally biased region" description="Polar residues" evidence="18">
    <location>
        <begin position="1480"/>
        <end position="1518"/>
    </location>
</feature>
<evidence type="ECO:0000256" key="7">
    <source>
        <dbReference type="ARBA" id="ARBA00022741"/>
    </source>
</evidence>
<evidence type="ECO:0000259" key="21">
    <source>
        <dbReference type="PROSITE" id="PS50125"/>
    </source>
</evidence>
<comment type="catalytic activity">
    <reaction evidence="1">
        <text>GTP = 3',5'-cyclic GMP + diphosphate</text>
        <dbReference type="Rhea" id="RHEA:13665"/>
        <dbReference type="ChEBI" id="CHEBI:33019"/>
        <dbReference type="ChEBI" id="CHEBI:37565"/>
        <dbReference type="ChEBI" id="CHEBI:57746"/>
        <dbReference type="EC" id="4.6.1.2"/>
    </reaction>
</comment>
<feature type="domain" description="PH" evidence="20">
    <location>
        <begin position="1201"/>
        <end position="1322"/>
    </location>
</feature>
<feature type="domain" description="IRS-type PTB" evidence="22">
    <location>
        <begin position="1347"/>
        <end position="1451"/>
    </location>
</feature>
<dbReference type="InterPro" id="IPR001828">
    <property type="entry name" value="ANF_lig-bd_rcpt"/>
</dbReference>
<dbReference type="InterPro" id="IPR011993">
    <property type="entry name" value="PH-like_dom_sf"/>
</dbReference>
<evidence type="ECO:0000256" key="17">
    <source>
        <dbReference type="SAM" id="Coils"/>
    </source>
</evidence>
<dbReference type="GO" id="GO:0012505">
    <property type="term" value="C:endomembrane system"/>
    <property type="evidence" value="ECO:0007669"/>
    <property type="project" value="UniProtKB-SubCell"/>
</dbReference>
<evidence type="ECO:0000259" key="22">
    <source>
        <dbReference type="PROSITE" id="PS51064"/>
    </source>
</evidence>
<evidence type="ECO:0000256" key="12">
    <source>
        <dbReference type="ARBA" id="ARBA00023239"/>
    </source>
</evidence>
<feature type="region of interest" description="Disordered" evidence="18">
    <location>
        <begin position="1731"/>
        <end position="1816"/>
    </location>
</feature>
<keyword evidence="7" id="KW-0547">Nucleotide-binding</keyword>
<keyword evidence="12 16" id="KW-0456">Lyase</keyword>
<keyword evidence="13" id="KW-0966">Cell projection</keyword>
<dbReference type="GO" id="GO:0005829">
    <property type="term" value="C:cytosol"/>
    <property type="evidence" value="ECO:0007669"/>
    <property type="project" value="TreeGrafter"/>
</dbReference>
<evidence type="ECO:0000313" key="23">
    <source>
        <dbReference type="EMBL" id="KAK1796841.1"/>
    </source>
</evidence>
<feature type="region of interest" description="Disordered" evidence="18">
    <location>
        <begin position="1905"/>
        <end position="1933"/>
    </location>
</feature>
<evidence type="ECO:0000256" key="15">
    <source>
        <dbReference type="ARBA" id="ARBA00046288"/>
    </source>
</evidence>
<evidence type="ECO:0000256" key="5">
    <source>
        <dbReference type="ARBA" id="ARBA00022692"/>
    </source>
</evidence>
<dbReference type="SMART" id="SM00175">
    <property type="entry name" value="RAB"/>
    <property type="match status" value="1"/>
</dbReference>
<keyword evidence="14" id="KW-0141">cGMP biosynthesis</keyword>
<feature type="compositionally biased region" description="Basic and acidic residues" evidence="18">
    <location>
        <begin position="1675"/>
        <end position="1686"/>
    </location>
</feature>
<dbReference type="InterPro" id="IPR027417">
    <property type="entry name" value="P-loop_NTPase"/>
</dbReference>
<comment type="caution">
    <text evidence="23">The sequence shown here is derived from an EMBL/GenBank/DDBJ whole genome shotgun (WGS) entry which is preliminary data.</text>
</comment>
<proteinExistence type="inferred from homology"/>
<keyword evidence="4" id="KW-0597">Phosphoprotein</keyword>
<dbReference type="PROSITE" id="PS00452">
    <property type="entry name" value="GUANYLATE_CYCLASE_1"/>
    <property type="match status" value="1"/>
</dbReference>
<dbReference type="PROSITE" id="PS51421">
    <property type="entry name" value="RAS"/>
    <property type="match status" value="1"/>
</dbReference>
<evidence type="ECO:0000256" key="3">
    <source>
        <dbReference type="ARBA" id="ARBA00012202"/>
    </source>
</evidence>
<feature type="compositionally biased region" description="Polar residues" evidence="18">
    <location>
        <begin position="1598"/>
        <end position="1622"/>
    </location>
</feature>
<dbReference type="CDD" id="cd01204">
    <property type="entry name" value="PTB_IRS"/>
    <property type="match status" value="1"/>
</dbReference>
<dbReference type="InterPro" id="IPR001054">
    <property type="entry name" value="A/G_cyclase"/>
</dbReference>
<evidence type="ECO:0000256" key="14">
    <source>
        <dbReference type="ARBA" id="ARBA00023293"/>
    </source>
</evidence>
<dbReference type="GO" id="GO:0005158">
    <property type="term" value="F:insulin receptor binding"/>
    <property type="evidence" value="ECO:0007669"/>
    <property type="project" value="InterPro"/>
</dbReference>
<dbReference type="EMBL" id="JAROKS010000014">
    <property type="protein sequence ID" value="KAK1796841.1"/>
    <property type="molecule type" value="Genomic_DNA"/>
</dbReference>
<evidence type="ECO:0000256" key="8">
    <source>
        <dbReference type="ARBA" id="ARBA00022989"/>
    </source>
</evidence>
<dbReference type="GO" id="GO:0004383">
    <property type="term" value="F:guanylate cyclase activity"/>
    <property type="evidence" value="ECO:0007669"/>
    <property type="project" value="UniProtKB-EC"/>
</dbReference>
<dbReference type="Pfam" id="PF00169">
    <property type="entry name" value="PH"/>
    <property type="match status" value="1"/>
</dbReference>
<protein>
    <recommendedName>
        <fullName evidence="3">guanylate cyclase</fullName>
        <ecNumber evidence="3">4.6.1.2</ecNumber>
    </recommendedName>
</protein>
<keyword evidence="9 19" id="KW-0472">Membrane</keyword>
<evidence type="ECO:0000256" key="19">
    <source>
        <dbReference type="SAM" id="Phobius"/>
    </source>
</evidence>
<feature type="transmembrane region" description="Helical" evidence="19">
    <location>
        <begin position="668"/>
        <end position="692"/>
    </location>
</feature>
<dbReference type="GO" id="GO:0008286">
    <property type="term" value="P:insulin receptor signaling pathway"/>
    <property type="evidence" value="ECO:0007669"/>
    <property type="project" value="InterPro"/>
</dbReference>
<dbReference type="PRINTS" id="PR00628">
    <property type="entry name" value="INSULINRSI"/>
</dbReference>
<feature type="compositionally biased region" description="Basic and acidic residues" evidence="18">
    <location>
        <begin position="1905"/>
        <end position="1915"/>
    </location>
</feature>
<dbReference type="SMART" id="SM01244">
    <property type="entry name" value="IRS"/>
    <property type="match status" value="1"/>
</dbReference>
<feature type="compositionally biased region" description="Basic and acidic residues" evidence="18">
    <location>
        <begin position="2062"/>
        <end position="2071"/>
    </location>
</feature>
<feature type="compositionally biased region" description="Basic and acidic residues" evidence="18">
    <location>
        <begin position="1853"/>
        <end position="1865"/>
    </location>
</feature>
<dbReference type="Gene3D" id="6.10.250.780">
    <property type="match status" value="1"/>
</dbReference>
<keyword evidence="24" id="KW-1185">Reference proteome</keyword>
<dbReference type="FunFam" id="2.30.29.30:FF:000029">
    <property type="entry name" value="Insulin receptor substrate 1"/>
    <property type="match status" value="1"/>
</dbReference>